<evidence type="ECO:0000313" key="3">
    <source>
        <dbReference type="Proteomes" id="UP001221413"/>
    </source>
</evidence>
<dbReference type="Proteomes" id="UP001221413">
    <property type="component" value="Unassembled WGS sequence"/>
</dbReference>
<dbReference type="EMBL" id="JAQGDS010000010">
    <property type="protein sequence ID" value="KAJ6257502.1"/>
    <property type="molecule type" value="Genomic_DNA"/>
</dbReference>
<reference evidence="2" key="1">
    <citation type="submission" date="2023-01" db="EMBL/GenBank/DDBJ databases">
        <title>The chitinases involved in constricting ring structure development in the nematode-trapping fungus Drechslerella dactyloides.</title>
        <authorList>
            <person name="Wang R."/>
            <person name="Zhang L."/>
            <person name="Tang P."/>
            <person name="Li S."/>
            <person name="Liang L."/>
        </authorList>
    </citation>
    <scope>NUCLEOTIDE SEQUENCE</scope>
    <source>
        <strain evidence="2">YMF1.00031</strain>
    </source>
</reference>
<protein>
    <submittedName>
        <fullName evidence="2">Uncharacterized protein</fullName>
    </submittedName>
</protein>
<proteinExistence type="predicted"/>
<comment type="caution">
    <text evidence="2">The sequence shown here is derived from an EMBL/GenBank/DDBJ whole genome shotgun (WGS) entry which is preliminary data.</text>
</comment>
<feature type="region of interest" description="Disordered" evidence="1">
    <location>
        <begin position="1"/>
        <end position="66"/>
    </location>
</feature>
<evidence type="ECO:0000313" key="2">
    <source>
        <dbReference type="EMBL" id="KAJ6257502.1"/>
    </source>
</evidence>
<evidence type="ECO:0000256" key="1">
    <source>
        <dbReference type="SAM" id="MobiDB-lite"/>
    </source>
</evidence>
<dbReference type="AlphaFoldDB" id="A0AAD6IW62"/>
<accession>A0AAD6IW62</accession>
<name>A0AAD6IW62_DREDA</name>
<keyword evidence="3" id="KW-1185">Reference proteome</keyword>
<organism evidence="2 3">
    <name type="scientific">Drechslerella dactyloides</name>
    <name type="common">Nematode-trapping fungus</name>
    <name type="synonym">Arthrobotrys dactyloides</name>
    <dbReference type="NCBI Taxonomy" id="74499"/>
    <lineage>
        <taxon>Eukaryota</taxon>
        <taxon>Fungi</taxon>
        <taxon>Dikarya</taxon>
        <taxon>Ascomycota</taxon>
        <taxon>Pezizomycotina</taxon>
        <taxon>Orbiliomycetes</taxon>
        <taxon>Orbiliales</taxon>
        <taxon>Orbiliaceae</taxon>
        <taxon>Drechslerella</taxon>
    </lineage>
</organism>
<sequence>MATSLSSLGSRMKTKLLSTRNHPLKHGGCRLDIANSPPANRNPILEVEKSRTGTNPPSGIPISPGT</sequence>
<gene>
    <name evidence="2" type="ORF">Dda_7287</name>
</gene>